<dbReference type="AlphaFoldDB" id="A0A0E9PYR4"/>
<name>A0A0E9PYR4_ANGAN</name>
<proteinExistence type="predicted"/>
<evidence type="ECO:0000313" key="2">
    <source>
        <dbReference type="EMBL" id="JAH09644.1"/>
    </source>
</evidence>
<reference evidence="2" key="1">
    <citation type="submission" date="2014-11" db="EMBL/GenBank/DDBJ databases">
        <authorList>
            <person name="Amaro Gonzalez C."/>
        </authorList>
    </citation>
    <scope>NUCLEOTIDE SEQUENCE</scope>
</reference>
<protein>
    <submittedName>
        <fullName evidence="2">Uncharacterized protein</fullName>
    </submittedName>
</protein>
<feature type="transmembrane region" description="Helical" evidence="1">
    <location>
        <begin position="42"/>
        <end position="64"/>
    </location>
</feature>
<feature type="transmembrane region" description="Helical" evidence="1">
    <location>
        <begin position="14"/>
        <end position="30"/>
    </location>
</feature>
<keyword evidence="1" id="KW-1133">Transmembrane helix</keyword>
<sequence length="66" mass="7601">MPTYSQTLQTSNDLVIYSTIIQTIPFAYNIQLSHKINDSIFLHIEIIIHILSVATLYIIITYIIGY</sequence>
<keyword evidence="1" id="KW-0472">Membrane</keyword>
<organism evidence="2">
    <name type="scientific">Anguilla anguilla</name>
    <name type="common">European freshwater eel</name>
    <name type="synonym">Muraena anguilla</name>
    <dbReference type="NCBI Taxonomy" id="7936"/>
    <lineage>
        <taxon>Eukaryota</taxon>
        <taxon>Metazoa</taxon>
        <taxon>Chordata</taxon>
        <taxon>Craniata</taxon>
        <taxon>Vertebrata</taxon>
        <taxon>Euteleostomi</taxon>
        <taxon>Actinopterygii</taxon>
        <taxon>Neopterygii</taxon>
        <taxon>Teleostei</taxon>
        <taxon>Anguilliformes</taxon>
        <taxon>Anguillidae</taxon>
        <taxon>Anguilla</taxon>
    </lineage>
</organism>
<keyword evidence="1" id="KW-0812">Transmembrane</keyword>
<evidence type="ECO:0000256" key="1">
    <source>
        <dbReference type="SAM" id="Phobius"/>
    </source>
</evidence>
<reference evidence="2" key="2">
    <citation type="journal article" date="2015" name="Fish Shellfish Immunol.">
        <title>Early steps in the European eel (Anguilla anguilla)-Vibrio vulnificus interaction in the gills: Role of the RtxA13 toxin.</title>
        <authorList>
            <person name="Callol A."/>
            <person name="Pajuelo D."/>
            <person name="Ebbesson L."/>
            <person name="Teles M."/>
            <person name="MacKenzie S."/>
            <person name="Amaro C."/>
        </authorList>
    </citation>
    <scope>NUCLEOTIDE SEQUENCE</scope>
</reference>
<dbReference type="EMBL" id="GBXM01098933">
    <property type="protein sequence ID" value="JAH09644.1"/>
    <property type="molecule type" value="Transcribed_RNA"/>
</dbReference>
<accession>A0A0E9PYR4</accession>